<dbReference type="AlphaFoldDB" id="A0A4Y7SQ68"/>
<feature type="compositionally biased region" description="Pro residues" evidence="1">
    <location>
        <begin position="241"/>
        <end position="250"/>
    </location>
</feature>
<accession>A0A4Y7SQ68</accession>
<dbReference type="EMBL" id="QPFP01000074">
    <property type="protein sequence ID" value="TEB23774.1"/>
    <property type="molecule type" value="Genomic_DNA"/>
</dbReference>
<feature type="region of interest" description="Disordered" evidence="1">
    <location>
        <begin position="166"/>
        <end position="268"/>
    </location>
</feature>
<reference evidence="2 3" key="1">
    <citation type="journal article" date="2019" name="Nat. Ecol. Evol.">
        <title>Megaphylogeny resolves global patterns of mushroom evolution.</title>
        <authorList>
            <person name="Varga T."/>
            <person name="Krizsan K."/>
            <person name="Foldi C."/>
            <person name="Dima B."/>
            <person name="Sanchez-Garcia M."/>
            <person name="Sanchez-Ramirez S."/>
            <person name="Szollosi G.J."/>
            <person name="Szarkandi J.G."/>
            <person name="Papp V."/>
            <person name="Albert L."/>
            <person name="Andreopoulos W."/>
            <person name="Angelini C."/>
            <person name="Antonin V."/>
            <person name="Barry K.W."/>
            <person name="Bougher N.L."/>
            <person name="Buchanan P."/>
            <person name="Buyck B."/>
            <person name="Bense V."/>
            <person name="Catcheside P."/>
            <person name="Chovatia M."/>
            <person name="Cooper J."/>
            <person name="Damon W."/>
            <person name="Desjardin D."/>
            <person name="Finy P."/>
            <person name="Geml J."/>
            <person name="Haridas S."/>
            <person name="Hughes K."/>
            <person name="Justo A."/>
            <person name="Karasinski D."/>
            <person name="Kautmanova I."/>
            <person name="Kiss B."/>
            <person name="Kocsube S."/>
            <person name="Kotiranta H."/>
            <person name="LaButti K.M."/>
            <person name="Lechner B.E."/>
            <person name="Liimatainen K."/>
            <person name="Lipzen A."/>
            <person name="Lukacs Z."/>
            <person name="Mihaltcheva S."/>
            <person name="Morgado L.N."/>
            <person name="Niskanen T."/>
            <person name="Noordeloos M.E."/>
            <person name="Ohm R.A."/>
            <person name="Ortiz-Santana B."/>
            <person name="Ovrebo C."/>
            <person name="Racz N."/>
            <person name="Riley R."/>
            <person name="Savchenko A."/>
            <person name="Shiryaev A."/>
            <person name="Soop K."/>
            <person name="Spirin V."/>
            <person name="Szebenyi C."/>
            <person name="Tomsovsky M."/>
            <person name="Tulloss R.E."/>
            <person name="Uehling J."/>
            <person name="Grigoriev I.V."/>
            <person name="Vagvolgyi C."/>
            <person name="Papp T."/>
            <person name="Martin F.M."/>
            <person name="Miettinen O."/>
            <person name="Hibbett D.S."/>
            <person name="Nagy L.G."/>
        </authorList>
    </citation>
    <scope>NUCLEOTIDE SEQUENCE [LARGE SCALE GENOMIC DNA]</scope>
    <source>
        <strain evidence="2 3">FP101781</strain>
    </source>
</reference>
<evidence type="ECO:0000256" key="1">
    <source>
        <dbReference type="SAM" id="MobiDB-lite"/>
    </source>
</evidence>
<feature type="compositionally biased region" description="Acidic residues" evidence="1">
    <location>
        <begin position="70"/>
        <end position="89"/>
    </location>
</feature>
<feature type="compositionally biased region" description="Basic and acidic residues" evidence="1">
    <location>
        <begin position="224"/>
        <end position="233"/>
    </location>
</feature>
<sequence>MSNRRISVYDVTGLRVHPDGRRVDRTANKPRSRYWAPGATQDDQGNWIAVDAAGSFHVPRYTKRKRPGTENEEEQEEDAFEGLDEDESDDGYRKETTPTRGGKEGDKGKGKMKERVGKDKGPQYRQRFKEDESYLGAGQSRSESVPPDIPSQELLKAIHHFTANHYAENGFLHNSSKKYRIRRKKRREAKRAAERKAQGIDIEAAMFKGAAAEDEDDSGSGSDSDDRGDKEGGSSDSDNLSPPPIDPPEPGSSKIRGPGRPKRSKQYRDMYRVFDGSALMAIGILCQEYVRHLVEAPTTAHEYEHQEEILTPRRKRSKKGRHTKPSRIDDTNENILPNGEGPSKASHADNDETQSNEEVLPNLGPSSWTPNTYPINPPP</sequence>
<name>A0A4Y7SQ68_COPMI</name>
<feature type="compositionally biased region" description="Basic residues" evidence="1">
    <location>
        <begin position="175"/>
        <end position="189"/>
    </location>
</feature>
<feature type="region of interest" description="Disordered" evidence="1">
    <location>
        <begin position="20"/>
        <end position="151"/>
    </location>
</feature>
<gene>
    <name evidence="2" type="ORF">FA13DRAFT_1818280</name>
</gene>
<feature type="region of interest" description="Disordered" evidence="1">
    <location>
        <begin position="301"/>
        <end position="379"/>
    </location>
</feature>
<evidence type="ECO:0000313" key="2">
    <source>
        <dbReference type="EMBL" id="TEB23774.1"/>
    </source>
</evidence>
<feature type="compositionally biased region" description="Basic residues" evidence="1">
    <location>
        <begin position="312"/>
        <end position="325"/>
    </location>
</feature>
<evidence type="ECO:0000313" key="3">
    <source>
        <dbReference type="Proteomes" id="UP000298030"/>
    </source>
</evidence>
<dbReference type="STRING" id="71717.A0A4Y7SQ68"/>
<feature type="compositionally biased region" description="Basic and acidic residues" evidence="1">
    <location>
        <begin position="301"/>
        <end position="311"/>
    </location>
</feature>
<dbReference type="OrthoDB" id="2565191at2759"/>
<protein>
    <submittedName>
        <fullName evidence="2">Uncharacterized protein</fullName>
    </submittedName>
</protein>
<organism evidence="2 3">
    <name type="scientific">Coprinellus micaceus</name>
    <name type="common">Glistening ink-cap mushroom</name>
    <name type="synonym">Coprinus micaceus</name>
    <dbReference type="NCBI Taxonomy" id="71717"/>
    <lineage>
        <taxon>Eukaryota</taxon>
        <taxon>Fungi</taxon>
        <taxon>Dikarya</taxon>
        <taxon>Basidiomycota</taxon>
        <taxon>Agaricomycotina</taxon>
        <taxon>Agaricomycetes</taxon>
        <taxon>Agaricomycetidae</taxon>
        <taxon>Agaricales</taxon>
        <taxon>Agaricineae</taxon>
        <taxon>Psathyrellaceae</taxon>
        <taxon>Coprinellus</taxon>
    </lineage>
</organism>
<keyword evidence="3" id="KW-1185">Reference proteome</keyword>
<feature type="compositionally biased region" description="Basic and acidic residues" evidence="1">
    <location>
        <begin position="90"/>
        <end position="132"/>
    </location>
</feature>
<comment type="caution">
    <text evidence="2">The sequence shown here is derived from an EMBL/GenBank/DDBJ whole genome shotgun (WGS) entry which is preliminary data.</text>
</comment>
<feature type="compositionally biased region" description="Polar residues" evidence="1">
    <location>
        <begin position="364"/>
        <end position="379"/>
    </location>
</feature>
<proteinExistence type="predicted"/>
<dbReference type="Proteomes" id="UP000298030">
    <property type="component" value="Unassembled WGS sequence"/>
</dbReference>